<feature type="site" description="Positions MEP for the nucleophilic attack" evidence="7">
    <location>
        <position position="157"/>
    </location>
</feature>
<dbReference type="EMBL" id="JBHSGA010000005">
    <property type="protein sequence ID" value="MFC4525686.1"/>
    <property type="molecule type" value="Genomic_DNA"/>
</dbReference>
<gene>
    <name evidence="7 8" type="primary">ispD</name>
    <name evidence="8" type="ORF">ACFO5W_03445</name>
</gene>
<organism evidence="8 9">
    <name type="scientific">Dyella halodurans</name>
    <dbReference type="NCBI Taxonomy" id="1920171"/>
    <lineage>
        <taxon>Bacteria</taxon>
        <taxon>Pseudomonadati</taxon>
        <taxon>Pseudomonadota</taxon>
        <taxon>Gammaproteobacteria</taxon>
        <taxon>Lysobacterales</taxon>
        <taxon>Rhodanobacteraceae</taxon>
        <taxon>Dyella</taxon>
    </lineage>
</organism>
<dbReference type="PANTHER" id="PTHR32125">
    <property type="entry name" value="2-C-METHYL-D-ERYTHRITOL 4-PHOSPHATE CYTIDYLYLTRANSFERASE, CHLOROPLASTIC"/>
    <property type="match status" value="1"/>
</dbReference>
<feature type="site" description="Transition state stabilizer" evidence="7">
    <location>
        <position position="18"/>
    </location>
</feature>
<sequence length="231" mass="24397">MSMVPLWCVVPAAGRGARVGGDVPKQYLPLAGQPLILHTLQRLSAHPSIAGLMIVLGAGDPHWPGLDQLNGKPVLTTLGGAERCDSVLAGLRALPASVTDDAFVLVHDAARPCVRRADISRLIELAVPAGGGLLGAPLRDTLKRADADGRSQVTEPRDQRWRAFTPQMFRRAELSAALLSASQAGVTVSDEAMAMERTGFAPLLVEGAEDNLKVTTAADFALAEFLLPRTV</sequence>
<comment type="similarity">
    <text evidence="3 7">Belongs to the IspD/TarI cytidylyltransferase family. IspD subfamily.</text>
</comment>
<dbReference type="HAMAP" id="MF_00108">
    <property type="entry name" value="IspD"/>
    <property type="match status" value="1"/>
</dbReference>
<dbReference type="RefSeq" id="WP_266150423.1">
    <property type="nucleotide sequence ID" value="NZ_CP064028.1"/>
</dbReference>
<dbReference type="InterPro" id="IPR029044">
    <property type="entry name" value="Nucleotide-diphossugar_trans"/>
</dbReference>
<dbReference type="GO" id="GO:0050518">
    <property type="term" value="F:2-C-methyl-D-erythritol 4-phosphate cytidylyltransferase activity"/>
    <property type="evidence" value="ECO:0007669"/>
    <property type="project" value="UniProtKB-EC"/>
</dbReference>
<dbReference type="InterPro" id="IPR001228">
    <property type="entry name" value="IspD"/>
</dbReference>
<reference evidence="9" key="1">
    <citation type="journal article" date="2019" name="Int. J. Syst. Evol. Microbiol.">
        <title>The Global Catalogue of Microorganisms (GCM) 10K type strain sequencing project: providing services to taxonomists for standard genome sequencing and annotation.</title>
        <authorList>
            <consortium name="The Broad Institute Genomics Platform"/>
            <consortium name="The Broad Institute Genome Sequencing Center for Infectious Disease"/>
            <person name="Wu L."/>
            <person name="Ma J."/>
        </authorList>
    </citation>
    <scope>NUCLEOTIDE SEQUENCE [LARGE SCALE GENOMIC DNA]</scope>
    <source>
        <strain evidence="9">CCM 4481</strain>
    </source>
</reference>
<dbReference type="CDD" id="cd02516">
    <property type="entry name" value="CDP-ME_synthetase"/>
    <property type="match status" value="1"/>
</dbReference>
<protein>
    <recommendedName>
        <fullName evidence="7">2-C-methyl-D-erythritol 4-phosphate cytidylyltransferase</fullName>
        <ecNumber evidence="7">2.7.7.60</ecNumber>
    </recommendedName>
    <alternativeName>
        <fullName evidence="7">4-diphosphocytidyl-2C-methyl-D-erythritol synthase</fullName>
    </alternativeName>
    <alternativeName>
        <fullName evidence="7">MEP cytidylyltransferase</fullName>
        <shortName evidence="7">MCT</shortName>
    </alternativeName>
</protein>
<name>A0ABV9BYG7_9GAMM</name>
<keyword evidence="9" id="KW-1185">Reference proteome</keyword>
<dbReference type="InterPro" id="IPR050088">
    <property type="entry name" value="IspD/TarI_cytidylyltransf_bact"/>
</dbReference>
<dbReference type="NCBIfam" id="TIGR00453">
    <property type="entry name" value="ispD"/>
    <property type="match status" value="1"/>
</dbReference>
<feature type="site" description="Transition state stabilizer" evidence="7">
    <location>
        <position position="25"/>
    </location>
</feature>
<dbReference type="InterPro" id="IPR018294">
    <property type="entry name" value="ISPD_synthase_CS"/>
</dbReference>
<comment type="function">
    <text evidence="7">Catalyzes the formation of 4-diphosphocytidyl-2-C-methyl-D-erythritol from CTP and 2-C-methyl-D-erythritol 4-phosphate (MEP).</text>
</comment>
<dbReference type="EC" id="2.7.7.60" evidence="7"/>
<keyword evidence="6 7" id="KW-0414">Isoprene biosynthesis</keyword>
<dbReference type="Proteomes" id="UP001595961">
    <property type="component" value="Unassembled WGS sequence"/>
</dbReference>
<dbReference type="Gene3D" id="3.90.550.10">
    <property type="entry name" value="Spore Coat Polysaccharide Biosynthesis Protein SpsA, Chain A"/>
    <property type="match status" value="1"/>
</dbReference>
<dbReference type="PANTHER" id="PTHR32125:SF4">
    <property type="entry name" value="2-C-METHYL-D-ERYTHRITOL 4-PHOSPHATE CYTIDYLYLTRANSFERASE, CHLOROPLASTIC"/>
    <property type="match status" value="1"/>
</dbReference>
<evidence type="ECO:0000256" key="1">
    <source>
        <dbReference type="ARBA" id="ARBA00001282"/>
    </source>
</evidence>
<evidence type="ECO:0000256" key="2">
    <source>
        <dbReference type="ARBA" id="ARBA00004787"/>
    </source>
</evidence>
<proteinExistence type="inferred from homology"/>
<evidence type="ECO:0000256" key="5">
    <source>
        <dbReference type="ARBA" id="ARBA00022695"/>
    </source>
</evidence>
<keyword evidence="5 7" id="KW-0548">Nucleotidyltransferase</keyword>
<accession>A0ABV9BYG7</accession>
<comment type="catalytic activity">
    <reaction evidence="1 7">
        <text>2-C-methyl-D-erythritol 4-phosphate + CTP + H(+) = 4-CDP-2-C-methyl-D-erythritol + diphosphate</text>
        <dbReference type="Rhea" id="RHEA:13429"/>
        <dbReference type="ChEBI" id="CHEBI:15378"/>
        <dbReference type="ChEBI" id="CHEBI:33019"/>
        <dbReference type="ChEBI" id="CHEBI:37563"/>
        <dbReference type="ChEBI" id="CHEBI:57823"/>
        <dbReference type="ChEBI" id="CHEBI:58262"/>
        <dbReference type="EC" id="2.7.7.60"/>
    </reaction>
</comment>
<comment type="caution">
    <text evidence="8">The sequence shown here is derived from an EMBL/GenBank/DDBJ whole genome shotgun (WGS) entry which is preliminary data.</text>
</comment>
<comment type="pathway">
    <text evidence="2 7">Isoprenoid biosynthesis; isopentenyl diphosphate biosynthesis via DXP pathway; isopentenyl diphosphate from 1-deoxy-D-xylulose 5-phosphate: step 2/6.</text>
</comment>
<evidence type="ECO:0000256" key="6">
    <source>
        <dbReference type="ARBA" id="ARBA00023229"/>
    </source>
</evidence>
<keyword evidence="4 7" id="KW-0808">Transferase</keyword>
<dbReference type="InterPro" id="IPR034683">
    <property type="entry name" value="IspD/TarI"/>
</dbReference>
<dbReference type="PROSITE" id="PS01295">
    <property type="entry name" value="ISPD"/>
    <property type="match status" value="1"/>
</dbReference>
<evidence type="ECO:0000313" key="9">
    <source>
        <dbReference type="Proteomes" id="UP001595961"/>
    </source>
</evidence>
<evidence type="ECO:0000256" key="7">
    <source>
        <dbReference type="HAMAP-Rule" id="MF_00108"/>
    </source>
</evidence>
<evidence type="ECO:0000256" key="4">
    <source>
        <dbReference type="ARBA" id="ARBA00022679"/>
    </source>
</evidence>
<evidence type="ECO:0000313" key="8">
    <source>
        <dbReference type="EMBL" id="MFC4525686.1"/>
    </source>
</evidence>
<dbReference type="SUPFAM" id="SSF53448">
    <property type="entry name" value="Nucleotide-diphospho-sugar transferases"/>
    <property type="match status" value="1"/>
</dbReference>
<dbReference type="Pfam" id="PF01128">
    <property type="entry name" value="IspD"/>
    <property type="match status" value="1"/>
</dbReference>
<evidence type="ECO:0000256" key="3">
    <source>
        <dbReference type="ARBA" id="ARBA00009789"/>
    </source>
</evidence>
<feature type="site" description="Positions MEP for the nucleophilic attack" evidence="7">
    <location>
        <position position="213"/>
    </location>
</feature>